<dbReference type="PANTHER" id="PTHR43814:SF1">
    <property type="entry name" value="ARGININOSUCCINATE LYASE"/>
    <property type="match status" value="1"/>
</dbReference>
<dbReference type="NCBIfam" id="TIGR00838">
    <property type="entry name" value="argH"/>
    <property type="match status" value="1"/>
</dbReference>
<dbReference type="SUPFAM" id="SSF48557">
    <property type="entry name" value="L-aspartase-like"/>
    <property type="match status" value="1"/>
</dbReference>
<comment type="similarity">
    <text evidence="1">Belongs to the lyase 1 family. Argininosuccinate lyase subfamily.</text>
</comment>
<dbReference type="Gene3D" id="1.10.275.10">
    <property type="entry name" value="Fumarase/aspartase (N-terminal domain)"/>
    <property type="match status" value="1"/>
</dbReference>
<dbReference type="FunFam" id="1.20.200.10:FF:000015">
    <property type="entry name" value="argininosuccinate lyase isoform X2"/>
    <property type="match status" value="1"/>
</dbReference>
<dbReference type="GeneID" id="76425049"/>
<dbReference type="EC" id="4.3.2.1" evidence="1 2"/>
<dbReference type="Proteomes" id="UP001042704">
    <property type="component" value="Chromosome"/>
</dbReference>
<protein>
    <recommendedName>
        <fullName evidence="1 2">Argininosuccinate lyase</fullName>
        <shortName evidence="1">ASAL</shortName>
        <ecNumber evidence="1 2">4.3.2.1</ecNumber>
    </recommendedName>
    <alternativeName>
        <fullName evidence="1">Arginosuccinase</fullName>
    </alternativeName>
</protein>
<sequence length="493" mass="53239">MHRDLLRRGRLSDDRTGEVMHFLSSMTADHWIAGMDIQVDMAHLLMLREREIIGEDAARALMGALLAFHEDGIPDEAYDECFEDIHAGKEAALIARVGEEFGGRLHMGRSRNDEVATCIRMRLREELLGCIAAVCDLRRVLLDLAEAHRETIMPGFTHLQHAQPTTLAHHLLAYEAAFGRDFGRLADAYGRVNECPLGAAAFASTGYPIDREMTARLLGFERPMGNSMDAVATRDFALESLSACAVMMTTASRLCEEMVVWSSAFVRFVQLADGYSSTSSIMPQKKNPDTAEIMRAKAGTVAGSLAGAMTITKGLPMSYNRDLQELTPHLWRGVAAARESLVVLAGMLSTATFDTDRMAAESDRGFSTATELADVLVREYGLPFRTAHSVVGRAVKQGALDLATLEAAAEEVAGLSLTERGLTPERVAAALDPAISVAERKAIGGPAPDETARAVAARNKDLAADEAATAGLAKAIETALARLVEEARRLAEA</sequence>
<reference evidence="5" key="2">
    <citation type="submission" date="2019-02" db="EMBL/GenBank/DDBJ databases">
        <authorList>
            <person name="Chen S.-C."/>
            <person name="Chien H.-H."/>
            <person name="Lai M.-C."/>
        </authorList>
    </citation>
    <scope>NUCLEOTIDE SEQUENCE</scope>
    <source>
        <strain evidence="5">N2F9704</strain>
    </source>
</reference>
<feature type="domain" description="Argininosuccinate lyase C-terminal" evidence="4">
    <location>
        <begin position="366"/>
        <end position="438"/>
    </location>
</feature>
<dbReference type="InterPro" id="IPR029419">
    <property type="entry name" value="Arg_succ_lyase_C"/>
</dbReference>
<dbReference type="AlphaFoldDB" id="A0A8A3S7K1"/>
<dbReference type="Gene3D" id="1.20.200.10">
    <property type="entry name" value="Fumarase/aspartase (Central domain)"/>
    <property type="match status" value="1"/>
</dbReference>
<dbReference type="GO" id="GO:0005829">
    <property type="term" value="C:cytosol"/>
    <property type="evidence" value="ECO:0007669"/>
    <property type="project" value="TreeGrafter"/>
</dbReference>
<keyword evidence="1" id="KW-0028">Amino-acid biosynthesis</keyword>
<dbReference type="InterPro" id="IPR000362">
    <property type="entry name" value="Fumarate_lyase_fam"/>
</dbReference>
<dbReference type="HAMAP" id="MF_00006">
    <property type="entry name" value="Arg_succ_lyase"/>
    <property type="match status" value="1"/>
</dbReference>
<dbReference type="Pfam" id="PF00206">
    <property type="entry name" value="Lyase_1"/>
    <property type="match status" value="1"/>
</dbReference>
<evidence type="ECO:0000256" key="2">
    <source>
        <dbReference type="NCBIfam" id="TIGR00838"/>
    </source>
</evidence>
<keyword evidence="1" id="KW-0055">Arginine biosynthesis</keyword>
<dbReference type="InterPro" id="IPR009049">
    <property type="entry name" value="Argininosuccinate_lyase"/>
</dbReference>
<dbReference type="PRINTS" id="PR00149">
    <property type="entry name" value="FUMRATELYASE"/>
</dbReference>
<dbReference type="EMBL" id="CP036172">
    <property type="protein sequence ID" value="QSZ68118.1"/>
    <property type="molecule type" value="Genomic_DNA"/>
</dbReference>
<evidence type="ECO:0000259" key="3">
    <source>
        <dbReference type="Pfam" id="PF00206"/>
    </source>
</evidence>
<dbReference type="KEGG" id="maqe:RJ40_11735"/>
<evidence type="ECO:0000259" key="4">
    <source>
        <dbReference type="Pfam" id="PF14698"/>
    </source>
</evidence>
<accession>A0A8A3S7K1</accession>
<evidence type="ECO:0000313" key="6">
    <source>
        <dbReference type="Proteomes" id="UP001042704"/>
    </source>
</evidence>
<name>A0A8A3S7K1_9EURY</name>
<dbReference type="InterPro" id="IPR022761">
    <property type="entry name" value="Fumarate_lyase_N"/>
</dbReference>
<keyword evidence="1" id="KW-0963">Cytoplasm</keyword>
<keyword evidence="6" id="KW-1185">Reference proteome</keyword>
<dbReference type="RefSeq" id="WP_265581053.1">
    <property type="nucleotide sequence ID" value="NZ_CP036172.1"/>
</dbReference>
<dbReference type="GO" id="GO:0042450">
    <property type="term" value="P:L-arginine biosynthetic process via ornithine"/>
    <property type="evidence" value="ECO:0007669"/>
    <property type="project" value="UniProtKB-UniRule"/>
</dbReference>
<comment type="pathway">
    <text evidence="1">Amino-acid biosynthesis; L-arginine biosynthesis; L-arginine from L-ornithine and carbamoyl phosphate: step 3/3.</text>
</comment>
<dbReference type="PANTHER" id="PTHR43814">
    <property type="entry name" value="ARGININOSUCCINATE LYASE"/>
    <property type="match status" value="1"/>
</dbReference>
<dbReference type="PRINTS" id="PR00145">
    <property type="entry name" value="ARGSUCLYASE"/>
</dbReference>
<feature type="domain" description="Fumarate lyase N-terminal" evidence="3">
    <location>
        <begin position="24"/>
        <end position="303"/>
    </location>
</feature>
<dbReference type="InterPro" id="IPR024083">
    <property type="entry name" value="Fumarase/histidase_N"/>
</dbReference>
<keyword evidence="1 5" id="KW-0456">Lyase</keyword>
<dbReference type="UniPathway" id="UPA00068">
    <property type="reaction ID" value="UER00114"/>
</dbReference>
<gene>
    <name evidence="1 5" type="primary">argH</name>
    <name evidence="5" type="ORF">RJ40_11735</name>
</gene>
<comment type="subcellular location">
    <subcellularLocation>
        <location evidence="1">Cytoplasm</location>
    </subcellularLocation>
</comment>
<proteinExistence type="inferred from homology"/>
<evidence type="ECO:0000313" key="5">
    <source>
        <dbReference type="EMBL" id="QSZ68118.1"/>
    </source>
</evidence>
<reference evidence="5" key="1">
    <citation type="journal article" date="2001" name="Int. J. Syst. Evol. Microbiol.">
        <title>Methanofollis aquaemaris sp. nov., a methanogen isolated from an aquaculture fish pond.</title>
        <authorList>
            <person name="Lai M.C."/>
            <person name="Chen S.C."/>
        </authorList>
    </citation>
    <scope>NUCLEOTIDE SEQUENCE</scope>
    <source>
        <strain evidence="5">N2F9704</strain>
    </source>
</reference>
<dbReference type="InterPro" id="IPR008948">
    <property type="entry name" value="L-Aspartase-like"/>
</dbReference>
<evidence type="ECO:0000256" key="1">
    <source>
        <dbReference type="HAMAP-Rule" id="MF_00006"/>
    </source>
</evidence>
<dbReference type="CDD" id="cd01359">
    <property type="entry name" value="Argininosuccinate_lyase"/>
    <property type="match status" value="1"/>
</dbReference>
<dbReference type="Gene3D" id="1.10.40.30">
    <property type="entry name" value="Fumarase/aspartase (C-terminal domain)"/>
    <property type="match status" value="1"/>
</dbReference>
<dbReference type="Pfam" id="PF14698">
    <property type="entry name" value="ASL_C2"/>
    <property type="match status" value="1"/>
</dbReference>
<dbReference type="GO" id="GO:0004056">
    <property type="term" value="F:argininosuccinate lyase activity"/>
    <property type="evidence" value="ECO:0007669"/>
    <property type="project" value="UniProtKB-UniRule"/>
</dbReference>
<comment type="catalytic activity">
    <reaction evidence="1">
        <text>2-(N(omega)-L-arginino)succinate = fumarate + L-arginine</text>
        <dbReference type="Rhea" id="RHEA:24020"/>
        <dbReference type="ChEBI" id="CHEBI:29806"/>
        <dbReference type="ChEBI" id="CHEBI:32682"/>
        <dbReference type="ChEBI" id="CHEBI:57472"/>
        <dbReference type="EC" id="4.3.2.1"/>
    </reaction>
</comment>
<organism evidence="5 6">
    <name type="scientific">Methanofollis aquaemaris</name>
    <dbReference type="NCBI Taxonomy" id="126734"/>
    <lineage>
        <taxon>Archaea</taxon>
        <taxon>Methanobacteriati</taxon>
        <taxon>Methanobacteriota</taxon>
        <taxon>Stenosarchaea group</taxon>
        <taxon>Methanomicrobia</taxon>
        <taxon>Methanomicrobiales</taxon>
        <taxon>Methanomicrobiaceae</taxon>
        <taxon>Methanofollis</taxon>
    </lineage>
</organism>